<feature type="region of interest" description="Disordered" evidence="1">
    <location>
        <begin position="1"/>
        <end position="22"/>
    </location>
</feature>
<evidence type="ECO:0000313" key="2">
    <source>
        <dbReference type="Proteomes" id="UP000887577"/>
    </source>
</evidence>
<reference evidence="3" key="1">
    <citation type="submission" date="2022-11" db="UniProtKB">
        <authorList>
            <consortium name="WormBaseParasite"/>
        </authorList>
    </citation>
    <scope>IDENTIFICATION</scope>
</reference>
<protein>
    <submittedName>
        <fullName evidence="3">Uncharacterized protein</fullName>
    </submittedName>
</protein>
<sequence length="287" mass="32408">MESNTLTPFLNGNRPEIGEPQQPRTIVADQELSFPIPKKRTIFFAVDRNPEASNGPGVMMEGSNSDGYNFSGQIAENRDFDEVTGNMDVLEVRNDLCINCEKPIVDDNDGIKCSRNPSDGVDNQMNDLTMNEHADSHKLCASCVIQATTFAVCKNQFFAGGGVGLVCMDPLCSRLFLVSEMHHFLPPEIESELQDRILQHSMEAFCRENPTTHLYKCTMCGLPDLIEEFIRFHECQRCKTYRCWICGRLATKAHEIRSCEEMDQAIQRPSRGFLFYNSQMLKPPCCG</sequence>
<keyword evidence="2" id="KW-1185">Reference proteome</keyword>
<dbReference type="Proteomes" id="UP000887577">
    <property type="component" value="Unplaced"/>
</dbReference>
<dbReference type="AlphaFoldDB" id="A0A914YEF5"/>
<dbReference type="SUPFAM" id="SSF57850">
    <property type="entry name" value="RING/U-box"/>
    <property type="match status" value="1"/>
</dbReference>
<evidence type="ECO:0000313" key="3">
    <source>
        <dbReference type="WBParaSite" id="PSU_v2.g18645.t1"/>
    </source>
</evidence>
<proteinExistence type="predicted"/>
<dbReference type="WBParaSite" id="PSU_v2.g18645.t1">
    <property type="protein sequence ID" value="PSU_v2.g18645.t1"/>
    <property type="gene ID" value="PSU_v2.g18645"/>
</dbReference>
<evidence type="ECO:0000256" key="1">
    <source>
        <dbReference type="SAM" id="MobiDB-lite"/>
    </source>
</evidence>
<feature type="compositionally biased region" description="Polar residues" evidence="1">
    <location>
        <begin position="1"/>
        <end position="10"/>
    </location>
</feature>
<name>A0A914YEF5_9BILA</name>
<accession>A0A914YEF5</accession>
<organism evidence="2 3">
    <name type="scientific">Panagrolaimus superbus</name>
    <dbReference type="NCBI Taxonomy" id="310955"/>
    <lineage>
        <taxon>Eukaryota</taxon>
        <taxon>Metazoa</taxon>
        <taxon>Ecdysozoa</taxon>
        <taxon>Nematoda</taxon>
        <taxon>Chromadorea</taxon>
        <taxon>Rhabditida</taxon>
        <taxon>Tylenchina</taxon>
        <taxon>Panagrolaimomorpha</taxon>
        <taxon>Panagrolaimoidea</taxon>
        <taxon>Panagrolaimidae</taxon>
        <taxon>Panagrolaimus</taxon>
    </lineage>
</organism>